<evidence type="ECO:0000256" key="3">
    <source>
        <dbReference type="ARBA" id="ARBA00004887"/>
    </source>
</evidence>
<feature type="domain" description="Lumazine-binding" evidence="11">
    <location>
        <begin position="1"/>
        <end position="96"/>
    </location>
</feature>
<dbReference type="SUPFAM" id="SSF63380">
    <property type="entry name" value="Riboflavin synthase domain-like"/>
    <property type="match status" value="2"/>
</dbReference>
<dbReference type="InterPro" id="IPR017938">
    <property type="entry name" value="Riboflavin_synthase-like_b-brl"/>
</dbReference>
<keyword evidence="7 12" id="KW-0808">Transferase</keyword>
<comment type="function">
    <text evidence="2">Catalyzes the dismutation of two molecules of 6,7-dimethyl-8-ribityllumazine, resulting in the formation of riboflavin and 5-amino-6-(D-ribitylamino)uracil.</text>
</comment>
<keyword evidence="8" id="KW-0677">Repeat</keyword>
<dbReference type="PIRSF" id="PIRSF000498">
    <property type="entry name" value="Riboflavin_syn_A"/>
    <property type="match status" value="1"/>
</dbReference>
<dbReference type="Proteomes" id="UP001218246">
    <property type="component" value="Unassembled WGS sequence"/>
</dbReference>
<dbReference type="NCBIfam" id="TIGR00187">
    <property type="entry name" value="ribE"/>
    <property type="match status" value="1"/>
</dbReference>
<evidence type="ECO:0000256" key="9">
    <source>
        <dbReference type="NCBIfam" id="TIGR00187"/>
    </source>
</evidence>
<comment type="catalytic activity">
    <reaction evidence="1">
        <text>2 6,7-dimethyl-8-(1-D-ribityl)lumazine + H(+) = 5-amino-6-(D-ribitylamino)uracil + riboflavin</text>
        <dbReference type="Rhea" id="RHEA:20772"/>
        <dbReference type="ChEBI" id="CHEBI:15378"/>
        <dbReference type="ChEBI" id="CHEBI:15934"/>
        <dbReference type="ChEBI" id="CHEBI:57986"/>
        <dbReference type="ChEBI" id="CHEBI:58201"/>
        <dbReference type="EC" id="2.5.1.9"/>
    </reaction>
</comment>
<evidence type="ECO:0000256" key="5">
    <source>
        <dbReference type="ARBA" id="ARBA00013950"/>
    </source>
</evidence>
<dbReference type="PROSITE" id="PS51177">
    <property type="entry name" value="LUMAZINE_BIND"/>
    <property type="match status" value="2"/>
</dbReference>
<gene>
    <name evidence="12" type="primary">ribE</name>
    <name evidence="12" type="ORF">P6P90_05365</name>
</gene>
<dbReference type="PANTHER" id="PTHR21098:SF12">
    <property type="entry name" value="RIBOFLAVIN SYNTHASE"/>
    <property type="match status" value="1"/>
</dbReference>
<comment type="pathway">
    <text evidence="3">Cofactor biosynthesis; riboflavin biosynthesis; riboflavin from 2-hydroxy-3-oxobutyl phosphate and 5-amino-6-(D-ribitylamino)uracil: step 2/2.</text>
</comment>
<feature type="repeat" description="Lumazine-binding" evidence="10">
    <location>
        <begin position="1"/>
        <end position="96"/>
    </location>
</feature>
<keyword evidence="13" id="KW-1185">Reference proteome</keyword>
<evidence type="ECO:0000256" key="7">
    <source>
        <dbReference type="ARBA" id="ARBA00022679"/>
    </source>
</evidence>
<evidence type="ECO:0000259" key="11">
    <source>
        <dbReference type="PROSITE" id="PS51177"/>
    </source>
</evidence>
<dbReference type="Gene3D" id="2.40.30.20">
    <property type="match status" value="2"/>
</dbReference>
<dbReference type="Pfam" id="PF00677">
    <property type="entry name" value="Lum_binding"/>
    <property type="match status" value="2"/>
</dbReference>
<dbReference type="RefSeq" id="WP_124563503.1">
    <property type="nucleotide sequence ID" value="NZ_JARRRY010000001.1"/>
</dbReference>
<keyword evidence="6" id="KW-0686">Riboflavin biosynthesis</keyword>
<evidence type="ECO:0000256" key="8">
    <source>
        <dbReference type="ARBA" id="ARBA00022737"/>
    </source>
</evidence>
<evidence type="ECO:0000256" key="10">
    <source>
        <dbReference type="PROSITE-ProRule" id="PRU00524"/>
    </source>
</evidence>
<proteinExistence type="predicted"/>
<organism evidence="12 13">
    <name type="scientific">Ectobacillus antri</name>
    <dbReference type="NCBI Taxonomy" id="2486280"/>
    <lineage>
        <taxon>Bacteria</taxon>
        <taxon>Bacillati</taxon>
        <taxon>Bacillota</taxon>
        <taxon>Bacilli</taxon>
        <taxon>Bacillales</taxon>
        <taxon>Bacillaceae</taxon>
        <taxon>Ectobacillus</taxon>
    </lineage>
</organism>
<dbReference type="GO" id="GO:0004746">
    <property type="term" value="F:riboflavin synthase activity"/>
    <property type="evidence" value="ECO:0007669"/>
    <property type="project" value="UniProtKB-EC"/>
</dbReference>
<dbReference type="InterPro" id="IPR026017">
    <property type="entry name" value="Lumazine-bd_dom"/>
</dbReference>
<accession>A0ABT6H4U8</accession>
<protein>
    <recommendedName>
        <fullName evidence="5 9">Riboflavin synthase</fullName>
        <ecNumber evidence="4 9">2.5.1.9</ecNumber>
    </recommendedName>
</protein>
<feature type="domain" description="Lumazine-binding" evidence="11">
    <location>
        <begin position="97"/>
        <end position="193"/>
    </location>
</feature>
<dbReference type="PANTHER" id="PTHR21098">
    <property type="entry name" value="RIBOFLAVIN SYNTHASE ALPHA CHAIN"/>
    <property type="match status" value="1"/>
</dbReference>
<dbReference type="EC" id="2.5.1.9" evidence="4 9"/>
<dbReference type="InterPro" id="IPR001783">
    <property type="entry name" value="Lumazine-bd"/>
</dbReference>
<reference evidence="12 13" key="1">
    <citation type="submission" date="2023-04" db="EMBL/GenBank/DDBJ databases">
        <title>Ectobacillus antri isolated from activated sludge.</title>
        <authorList>
            <person name="Yan P."/>
            <person name="Liu X."/>
        </authorList>
    </citation>
    <scope>NUCLEOTIDE SEQUENCE [LARGE SCALE GENOMIC DNA]</scope>
    <source>
        <strain evidence="12 13">C18H</strain>
    </source>
</reference>
<dbReference type="NCBIfam" id="NF009566">
    <property type="entry name" value="PRK13020.1"/>
    <property type="match status" value="1"/>
</dbReference>
<evidence type="ECO:0000256" key="6">
    <source>
        <dbReference type="ARBA" id="ARBA00022619"/>
    </source>
</evidence>
<evidence type="ECO:0000313" key="12">
    <source>
        <dbReference type="EMBL" id="MDG5753426.1"/>
    </source>
</evidence>
<comment type="caution">
    <text evidence="12">The sequence shown here is derived from an EMBL/GenBank/DDBJ whole genome shotgun (WGS) entry which is preliminary data.</text>
</comment>
<name>A0ABT6H4U8_9BACI</name>
<sequence>MFTGIIEEIGTVVRIQKDTLAVQVTIQAERVLSDVRLGDSIAVNGVCLTVTSFTNQYFTADMMPETVKATSLRTLQVGSSVNLERAMAANGRFGGHFVSGHVDGIGTILEKRTLANAVYYRISLPVHLLRYCITKGSIALDGTSLTLFKVDESSITVSLIPHTLDKSVLGSKGIGDIVNIECDLVGKYIEKFIISPAQSSLTESFLRENGFY</sequence>
<evidence type="ECO:0000256" key="1">
    <source>
        <dbReference type="ARBA" id="ARBA00000968"/>
    </source>
</evidence>
<dbReference type="EMBL" id="JARULN010000002">
    <property type="protein sequence ID" value="MDG5753426.1"/>
    <property type="molecule type" value="Genomic_DNA"/>
</dbReference>
<evidence type="ECO:0000256" key="2">
    <source>
        <dbReference type="ARBA" id="ARBA00002803"/>
    </source>
</evidence>
<feature type="repeat" description="Lumazine-binding" evidence="10">
    <location>
        <begin position="97"/>
        <end position="193"/>
    </location>
</feature>
<dbReference type="CDD" id="cd00402">
    <property type="entry name" value="Riboflavin_synthase_like"/>
    <property type="match status" value="1"/>
</dbReference>
<evidence type="ECO:0000256" key="4">
    <source>
        <dbReference type="ARBA" id="ARBA00012827"/>
    </source>
</evidence>
<dbReference type="NCBIfam" id="NF006767">
    <property type="entry name" value="PRK09289.1"/>
    <property type="match status" value="1"/>
</dbReference>
<dbReference type="InterPro" id="IPR023366">
    <property type="entry name" value="ATP_synth_asu-like_sf"/>
</dbReference>
<evidence type="ECO:0000313" key="13">
    <source>
        <dbReference type="Proteomes" id="UP001218246"/>
    </source>
</evidence>